<proteinExistence type="predicted"/>
<keyword evidence="3" id="KW-1185">Reference proteome</keyword>
<dbReference type="InterPro" id="IPR029068">
    <property type="entry name" value="Glyas_Bleomycin-R_OHBP_Dase"/>
</dbReference>
<name>A0A1C3EPC4_9GAMM</name>
<dbReference type="STRING" id="1080227.A8L45_05295"/>
<accession>A0A1C3EPC4</accession>
<dbReference type="Gene3D" id="3.10.180.10">
    <property type="entry name" value="2,3-Dihydroxybiphenyl 1,2-Dioxygenase, domain 1"/>
    <property type="match status" value="1"/>
</dbReference>
<dbReference type="RefSeq" id="WP_068899981.1">
    <property type="nucleotide sequence ID" value="NZ_JBHUIF010000013.1"/>
</dbReference>
<dbReference type="InterPro" id="IPR037523">
    <property type="entry name" value="VOC_core"/>
</dbReference>
<dbReference type="EMBL" id="LYBM01000006">
    <property type="protein sequence ID" value="ODA35093.1"/>
    <property type="molecule type" value="Genomic_DNA"/>
</dbReference>
<evidence type="ECO:0000313" key="2">
    <source>
        <dbReference type="EMBL" id="ODA35093.1"/>
    </source>
</evidence>
<reference evidence="2 3" key="1">
    <citation type="submission" date="2016-05" db="EMBL/GenBank/DDBJ databases">
        <title>Genomic Taxonomy of the Vibrionaceae.</title>
        <authorList>
            <person name="Gomez-Gil B."/>
            <person name="Enciso-Ibarra J."/>
        </authorList>
    </citation>
    <scope>NUCLEOTIDE SEQUENCE [LARGE SCALE GENOMIC DNA]</scope>
    <source>
        <strain evidence="2 3">CAIM 1920</strain>
    </source>
</reference>
<comment type="caution">
    <text evidence="2">The sequence shown here is derived from an EMBL/GenBank/DDBJ whole genome shotgun (WGS) entry which is preliminary data.</text>
</comment>
<evidence type="ECO:0000259" key="1">
    <source>
        <dbReference type="PROSITE" id="PS51819"/>
    </source>
</evidence>
<evidence type="ECO:0000313" key="3">
    <source>
        <dbReference type="Proteomes" id="UP000094936"/>
    </source>
</evidence>
<dbReference type="SUPFAM" id="SSF54593">
    <property type="entry name" value="Glyoxalase/Bleomycin resistance protein/Dihydroxybiphenyl dioxygenase"/>
    <property type="match status" value="1"/>
</dbReference>
<gene>
    <name evidence="2" type="ORF">A8L45_05295</name>
</gene>
<dbReference type="PROSITE" id="PS51819">
    <property type="entry name" value="VOC"/>
    <property type="match status" value="1"/>
</dbReference>
<protein>
    <recommendedName>
        <fullName evidence="1">VOC domain-containing protein</fullName>
    </recommendedName>
</protein>
<dbReference type="AlphaFoldDB" id="A0A1C3EPC4"/>
<organism evidence="2 3">
    <name type="scientific">Veronia pacifica</name>
    <dbReference type="NCBI Taxonomy" id="1080227"/>
    <lineage>
        <taxon>Bacteria</taxon>
        <taxon>Pseudomonadati</taxon>
        <taxon>Pseudomonadota</taxon>
        <taxon>Gammaproteobacteria</taxon>
        <taxon>Vibrionales</taxon>
        <taxon>Vibrionaceae</taxon>
        <taxon>Veronia</taxon>
    </lineage>
</organism>
<dbReference type="Proteomes" id="UP000094936">
    <property type="component" value="Unassembled WGS sequence"/>
</dbReference>
<feature type="domain" description="VOC" evidence="1">
    <location>
        <begin position="2"/>
        <end position="115"/>
    </location>
</feature>
<sequence length="117" mass="13161">MKLSTLRIPCENLKNSELFYSNMLGMNKLFGSETEGFIGYQLENVQILLELEEKGEFECGRYLGFSLEVDDINEFYLVSKGKGVTFTGAPEKQAWGGLMTHVVDCNQNSFSIVQTEA</sequence>
<dbReference type="CDD" id="cd06587">
    <property type="entry name" value="VOC"/>
    <property type="match status" value="1"/>
</dbReference>